<dbReference type="PRINTS" id="PR00368">
    <property type="entry name" value="FADPNR"/>
</dbReference>
<protein>
    <submittedName>
        <fullName evidence="8">Retinol saturase (all-trans-retinol 13,14-reductase) like</fullName>
    </submittedName>
</protein>
<proteinExistence type="inferred from homology"/>
<keyword evidence="2" id="KW-0285">Flavoprotein</keyword>
<evidence type="ECO:0000256" key="3">
    <source>
        <dbReference type="ARBA" id="ARBA00022729"/>
    </source>
</evidence>
<keyword evidence="6" id="KW-0520">NAD</keyword>
<dbReference type="Ensembl" id="ENSCCRT00020046406.1">
    <property type="protein sequence ID" value="ENSCCRP00020042536.1"/>
    <property type="gene ID" value="ENSCCRG00020018939.1"/>
</dbReference>
<dbReference type="PANTHER" id="PTHR46091:SF2">
    <property type="entry name" value="AMINE OXIDASE DOMAIN-CONTAINING PROTEIN"/>
    <property type="match status" value="1"/>
</dbReference>
<gene>
    <name evidence="8" type="primary">LOC122138519</name>
</gene>
<dbReference type="InterPro" id="IPR002937">
    <property type="entry name" value="Amino_oxidase"/>
</dbReference>
<dbReference type="SUPFAM" id="SSF51905">
    <property type="entry name" value="FAD/NAD(P)-binding domain"/>
    <property type="match status" value="1"/>
</dbReference>
<dbReference type="Gene3D" id="3.50.50.60">
    <property type="entry name" value="FAD/NAD(P)-binding domain"/>
    <property type="match status" value="2"/>
</dbReference>
<dbReference type="Proteomes" id="UP000694701">
    <property type="component" value="Unplaced"/>
</dbReference>
<evidence type="ECO:0000313" key="9">
    <source>
        <dbReference type="Proteomes" id="UP000694701"/>
    </source>
</evidence>
<evidence type="ECO:0000313" key="8">
    <source>
        <dbReference type="Ensembl" id="ENSCCRP00020042536.1"/>
    </source>
</evidence>
<keyword evidence="4" id="KW-0274">FAD</keyword>
<reference evidence="8" key="1">
    <citation type="submission" date="2025-08" db="UniProtKB">
        <authorList>
            <consortium name="Ensembl"/>
        </authorList>
    </citation>
    <scope>IDENTIFICATION</scope>
</reference>
<organism evidence="8 9">
    <name type="scientific">Cyprinus carpio</name>
    <name type="common">Common carp</name>
    <dbReference type="NCBI Taxonomy" id="7962"/>
    <lineage>
        <taxon>Eukaryota</taxon>
        <taxon>Metazoa</taxon>
        <taxon>Chordata</taxon>
        <taxon>Craniata</taxon>
        <taxon>Vertebrata</taxon>
        <taxon>Euteleostomi</taxon>
        <taxon>Actinopterygii</taxon>
        <taxon>Neopterygii</taxon>
        <taxon>Teleostei</taxon>
        <taxon>Ostariophysi</taxon>
        <taxon>Cypriniformes</taxon>
        <taxon>Cyprinidae</taxon>
        <taxon>Cyprininae</taxon>
        <taxon>Cyprinus</taxon>
    </lineage>
</organism>
<keyword evidence="3" id="KW-0732">Signal</keyword>
<evidence type="ECO:0000256" key="5">
    <source>
        <dbReference type="ARBA" id="ARBA00022857"/>
    </source>
</evidence>
<evidence type="ECO:0000259" key="7">
    <source>
        <dbReference type="Pfam" id="PF01593"/>
    </source>
</evidence>
<accession>A0A8C2EKY4</accession>
<evidence type="ECO:0000256" key="6">
    <source>
        <dbReference type="ARBA" id="ARBA00023027"/>
    </source>
</evidence>
<evidence type="ECO:0000256" key="4">
    <source>
        <dbReference type="ARBA" id="ARBA00022827"/>
    </source>
</evidence>
<evidence type="ECO:0000256" key="2">
    <source>
        <dbReference type="ARBA" id="ARBA00022630"/>
    </source>
</evidence>
<feature type="domain" description="Amine oxidase" evidence="7">
    <location>
        <begin position="142"/>
        <end position="649"/>
    </location>
</feature>
<dbReference type="PANTHER" id="PTHR46091">
    <property type="entry name" value="BLR7054 PROTEIN"/>
    <property type="match status" value="1"/>
</dbReference>
<comment type="similarity">
    <text evidence="1">Belongs to the carotenoid/retinoid oxidoreductase family. CrtISO subfamily.</text>
</comment>
<name>A0A8C2EKY4_CYPCA</name>
<keyword evidence="5" id="KW-0521">NADP</keyword>
<dbReference type="AlphaFoldDB" id="A0A8C2EKY4"/>
<dbReference type="Pfam" id="PF01593">
    <property type="entry name" value="Amino_oxidase"/>
    <property type="match status" value="1"/>
</dbReference>
<dbReference type="InterPro" id="IPR036188">
    <property type="entry name" value="FAD/NAD-bd_sf"/>
</dbReference>
<dbReference type="InterPro" id="IPR052206">
    <property type="entry name" value="Retinol_saturase"/>
</dbReference>
<evidence type="ECO:0000256" key="1">
    <source>
        <dbReference type="ARBA" id="ARBA00005855"/>
    </source>
</evidence>
<dbReference type="GO" id="GO:0016491">
    <property type="term" value="F:oxidoreductase activity"/>
    <property type="evidence" value="ECO:0007669"/>
    <property type="project" value="InterPro"/>
</dbReference>
<sequence length="674" mass="76172">MWPLPSPSSNSLTSRCHLRKKQSLAYRTPLMMRRIRRPINATAARDPPTMAAMFGPSGHSNTRNIKELKMRWFLLFSEWLVDWARGTYWYLFGRRSELCKGTISPPGPLVIDEKRKNRVLRKEFDEFEVPKNLDVIVIGSGIGGLTAAAVLAKLGKKVLVLEEDKQAGGLCKTFTEKGFEFDCGFHYVGQLHENGFLKVALDLISDGQVHFAEQGSHVDTVVIGTGTQHKEYTIYSGKKQMEAHLKKQFPNDTKAVEELFKIMKICSKKIHLLCMLKMVPLWFARFIVWSGIADLISPIFRYSRTSTTDVVKSLTSNLDLLTVFSQIFYGVPPKNSSCMIDALFLHHSMRGVYYPKGGASEIPYHIIQVLEKHGGKVLVNAPVSSVLVDKKRNAYGVTVKSGGQDFEVRAPVIISNAGMFTTIKKLLPPEIQANPKVQDYLHTLKPGKGFFQVFAGFNATTEDLGISSTNMRLYKSNNMDEMMEEYFDSDKEAAPDNIPMMYVSFPSAKDPTSCTRFPGQSRMVIHTMVNPKWFEQWNNVNETERNEEYERYKLRFANHLFEWACVHFPKLKEKVAMLHAVTPINMHGLEAAYGSMLSAEHSLDRYQPLNIAMTRCNTPVKNLYLSGQDVFSGGYSGALHGGLLCASAVMDQCLYVDLLLQQKKLKRKVVKKLE</sequence>